<dbReference type="InterPro" id="IPR011047">
    <property type="entry name" value="Quinoprotein_ADH-like_sf"/>
</dbReference>
<evidence type="ECO:0000313" key="8">
    <source>
        <dbReference type="Proteomes" id="UP000070700"/>
    </source>
</evidence>
<dbReference type="RefSeq" id="XP_018074637.1">
    <property type="nucleotide sequence ID" value="XM_018214426.1"/>
</dbReference>
<dbReference type="STRING" id="149040.A0A194XKG5"/>
<name>A0A194XKG5_MOLSC</name>
<evidence type="ECO:0000259" key="5">
    <source>
        <dbReference type="Pfam" id="PF21486"/>
    </source>
</evidence>
<protein>
    <submittedName>
        <fullName evidence="7">Uncharacterized protein</fullName>
    </submittedName>
</protein>
<dbReference type="SUPFAM" id="SSF50998">
    <property type="entry name" value="Quinoprotein alcohol dehydrogenase-like"/>
    <property type="match status" value="1"/>
</dbReference>
<keyword evidence="8" id="KW-1185">Reference proteome</keyword>
<evidence type="ECO:0000259" key="6">
    <source>
        <dbReference type="Pfam" id="PF23300"/>
    </source>
</evidence>
<dbReference type="Proteomes" id="UP000070700">
    <property type="component" value="Unassembled WGS sequence"/>
</dbReference>
<dbReference type="PANTHER" id="PTHR21286:SF0">
    <property type="entry name" value="NUCLEAR PORE COMPLEX PROTEIN NUP160"/>
    <property type="match status" value="1"/>
</dbReference>
<dbReference type="Gene3D" id="2.130.10.10">
    <property type="entry name" value="YVTN repeat-like/Quinoprotein amine dehydrogenase"/>
    <property type="match status" value="1"/>
</dbReference>
<dbReference type="InParanoid" id="A0A194XKG5"/>
<dbReference type="EMBL" id="KQ947409">
    <property type="protein sequence ID" value="KUJ20282.1"/>
    <property type="molecule type" value="Genomic_DNA"/>
</dbReference>
<evidence type="ECO:0000256" key="1">
    <source>
        <dbReference type="ARBA" id="ARBA00004123"/>
    </source>
</evidence>
<dbReference type="InterPro" id="IPR015943">
    <property type="entry name" value="WD40/YVTN_repeat-like_dom_sf"/>
</dbReference>
<dbReference type="InterPro" id="IPR056548">
    <property type="entry name" value="HEAT_Nup120"/>
</dbReference>
<comment type="subcellular location">
    <subcellularLocation>
        <location evidence="1">Nucleus</location>
    </subcellularLocation>
</comment>
<evidence type="ECO:0000259" key="4">
    <source>
        <dbReference type="Pfam" id="PF11715"/>
    </source>
</evidence>
<dbReference type="AlphaFoldDB" id="A0A194XKG5"/>
<evidence type="ECO:0000313" key="7">
    <source>
        <dbReference type="EMBL" id="KUJ20282.1"/>
    </source>
</evidence>
<reference evidence="7 8" key="1">
    <citation type="submission" date="2015-10" db="EMBL/GenBank/DDBJ databases">
        <title>Full genome of DAOMC 229536 Phialocephala scopiformis, a fungal endophyte of spruce producing the potent anti-insectan compound rugulosin.</title>
        <authorList>
            <consortium name="DOE Joint Genome Institute"/>
            <person name="Walker A.K."/>
            <person name="Frasz S.L."/>
            <person name="Seifert K.A."/>
            <person name="Miller J.D."/>
            <person name="Mondo S.J."/>
            <person name="Labutti K."/>
            <person name="Lipzen A."/>
            <person name="Dockter R."/>
            <person name="Kennedy M."/>
            <person name="Grigoriev I.V."/>
            <person name="Spatafora J.W."/>
        </authorList>
    </citation>
    <scope>NUCLEOTIDE SEQUENCE [LARGE SCALE GENOMIC DNA]</scope>
    <source>
        <strain evidence="7 8">CBS 120377</strain>
    </source>
</reference>
<dbReference type="GO" id="GO:0005643">
    <property type="term" value="C:nuclear pore"/>
    <property type="evidence" value="ECO:0007669"/>
    <property type="project" value="TreeGrafter"/>
</dbReference>
<dbReference type="PANTHER" id="PTHR21286">
    <property type="entry name" value="NUCLEAR PORE COMPLEX PROTEIN NUP160"/>
    <property type="match status" value="1"/>
</dbReference>
<dbReference type="InterPro" id="IPR021717">
    <property type="entry name" value="Nucleoporin_Nup160"/>
</dbReference>
<dbReference type="Pfam" id="PF23300">
    <property type="entry name" value="HEAT_Nup120"/>
    <property type="match status" value="1"/>
</dbReference>
<feature type="domain" description="Nucleoporin Nup120 helical" evidence="5">
    <location>
        <begin position="620"/>
        <end position="750"/>
    </location>
</feature>
<feature type="domain" description="Nucleoporin Nup120/160 beta-propeller" evidence="4">
    <location>
        <begin position="80"/>
        <end position="578"/>
    </location>
</feature>
<gene>
    <name evidence="7" type="ORF">LY89DRAFT_682039</name>
</gene>
<evidence type="ECO:0000256" key="2">
    <source>
        <dbReference type="ARBA" id="ARBA00022448"/>
    </source>
</evidence>
<dbReference type="InterPro" id="IPR059141">
    <property type="entry name" value="Beta-prop_Nup120_160"/>
</dbReference>
<dbReference type="GeneID" id="28824152"/>
<dbReference type="Pfam" id="PF21486">
    <property type="entry name" value="NUP120_helical"/>
    <property type="match status" value="1"/>
</dbReference>
<feature type="domain" description="Nucleoporin nup120-like HEAT repeat" evidence="6">
    <location>
        <begin position="846"/>
        <end position="1017"/>
    </location>
</feature>
<organism evidence="7 8">
    <name type="scientific">Mollisia scopiformis</name>
    <name type="common">Conifer needle endophyte fungus</name>
    <name type="synonym">Phialocephala scopiformis</name>
    <dbReference type="NCBI Taxonomy" id="149040"/>
    <lineage>
        <taxon>Eukaryota</taxon>
        <taxon>Fungi</taxon>
        <taxon>Dikarya</taxon>
        <taxon>Ascomycota</taxon>
        <taxon>Pezizomycotina</taxon>
        <taxon>Leotiomycetes</taxon>
        <taxon>Helotiales</taxon>
        <taxon>Mollisiaceae</taxon>
        <taxon>Mollisia</taxon>
    </lineage>
</organism>
<accession>A0A194XKG5</accession>
<dbReference type="InterPro" id="IPR048884">
    <property type="entry name" value="Nup120_helical"/>
</dbReference>
<dbReference type="GO" id="GO:0017056">
    <property type="term" value="F:structural constituent of nuclear pore"/>
    <property type="evidence" value="ECO:0007669"/>
    <property type="project" value="TreeGrafter"/>
</dbReference>
<evidence type="ECO:0000256" key="3">
    <source>
        <dbReference type="ARBA" id="ARBA00023242"/>
    </source>
</evidence>
<keyword evidence="2" id="KW-0813">Transport</keyword>
<proteinExistence type="predicted"/>
<dbReference type="OrthoDB" id="67716at2759"/>
<dbReference type="KEGG" id="psco:LY89DRAFT_682039"/>
<sequence>METFTPFYAYKETRLDLDPTVQGSTVVIRLPGANTFTSRAGQKRPHVADIPIAEDENAFRQRHLATASSIYHRKHKKSIRSFLWRVLEDGKVLSIRSVDISRQSAAADANLALRLVFPSAIKPGCIAFSDSKEHDILSTFVITESKQIYTLSLRPEYFRKPSSTEDNVDWCKLYSCSTFTFKQPHRLVALDSDELLVSLSDGGLIKFDRHSGGDGSTWQETHYSEGGWRNTVRSVVPFQAGNTVRYNDHNLELSTVTSIASPVISIDDLPYAFTVSLDHKIRVWNLRNRKIAYMSDILDQELDPHEQAKRVVDPFQSQLVRVFANNGENALCVTFSPLGSGQFKFWNVTPAVDGTLIFVDLFPGNVLEPQAPSSEIWTLADFAVVIDKSQINSFGLWVLWKNNVTYRLHRLDFQSGSVAAIGSAWKDNWMAMATETLRDTLLPTMLSADSADGTDKWLEFILSPGRFTQATIETGLAIYGRGLGASKDLSRRTASPADRMCTIIASTTSLSRSSDGNMDFEQFRSGTDAQWRRFYRLLLELDKQRGEAMSLVIDYQGEMPWVVLADGITAIRSCSDLERIWHNNGMVPSGTETLARPLFAAAAFRDSLSEQFIHSCRARLAEETFQEPSLTDPMRMRAFYEKCNFSTQIGDEDYSQLVGGLGGTFKDVTPKVYEAMLSLMDVSSSSTKGDPILPLAEFGKKLIVKGVQEIVELHRNICLDQFILLIFIEAEINHGEEGIQFETAAVFRQLMLMLQRLELIEWLTSTQIFKEVKSRNERSNSITDSTSTISKKGAPVTEMITVLEGVMRHLFGLDLRNDQSMPSIVTDVIVQICAVNSVYEAPPAVIQCFLLVENRPDLALEFSRFTGADSFSTYVRGRAYLAANDAITASTYFKKAALGMAYPNKSAEHRSAGYLDDVERGLLNSGLPEYYSHIVALYEKEKLYSFVIDFARLSLQFIKPETAEVRHPQIRTDMHSRLFNAAIQTTRYEIAHSILALFTDNALQQSSLRTLVTKMCESSYALELIELPFIGLQDKVDDILAQKCQGIVDVNVGIPYHKILYAWRIKRGDFRGAAATSFERLQRLQQSGGGDRIIGDDELETPITKQYIALINALSCVDPKQAWILSEDDGRKSSGAGLTSKNAPPKRKVVTLDDVRKSYQAELDRIAAIQNDQFAFVGGDEMDVL</sequence>
<keyword evidence="3" id="KW-0539">Nucleus</keyword>
<dbReference type="Pfam" id="PF11715">
    <property type="entry name" value="Beta-prop_Nup120_160"/>
    <property type="match status" value="1"/>
</dbReference>